<feature type="domain" description="Helix-turn-helix" evidence="1">
    <location>
        <begin position="9"/>
        <end position="61"/>
    </location>
</feature>
<reference evidence="3" key="1">
    <citation type="submission" date="2016-10" db="EMBL/GenBank/DDBJ databases">
        <authorList>
            <person name="Varghese N."/>
            <person name="Submissions S."/>
        </authorList>
    </citation>
    <scope>NUCLEOTIDE SEQUENCE [LARGE SCALE GENOMIC DNA]</scope>
    <source>
        <strain evidence="3">IBRC-M 10655</strain>
    </source>
</reference>
<organism evidence="2 3">
    <name type="scientific">Actinokineospora alba</name>
    <dbReference type="NCBI Taxonomy" id="504798"/>
    <lineage>
        <taxon>Bacteria</taxon>
        <taxon>Bacillati</taxon>
        <taxon>Actinomycetota</taxon>
        <taxon>Actinomycetes</taxon>
        <taxon>Pseudonocardiales</taxon>
        <taxon>Pseudonocardiaceae</taxon>
        <taxon>Actinokineospora</taxon>
    </lineage>
</organism>
<keyword evidence="3" id="KW-1185">Reference proteome</keyword>
<dbReference type="OrthoDB" id="194758at2"/>
<dbReference type="AlphaFoldDB" id="A0A1H0WQL1"/>
<protein>
    <submittedName>
        <fullName evidence="2">DNA binding domain-containing protein, excisionase family</fullName>
    </submittedName>
</protein>
<accession>A0A1H0WQL1</accession>
<name>A0A1H0WQL1_9PSEU</name>
<sequence>MDHDTFDQLLSTPELCAYLKITRDTLYEWREINAAPPAFKLPNGHLRFPMADLLDWIAKQRGRAA</sequence>
<dbReference type="EMBL" id="FNJB01000032">
    <property type="protein sequence ID" value="SDP92735.1"/>
    <property type="molecule type" value="Genomic_DNA"/>
</dbReference>
<gene>
    <name evidence="2" type="ORF">SAMN05192558_1322</name>
</gene>
<dbReference type="InterPro" id="IPR041657">
    <property type="entry name" value="HTH_17"/>
</dbReference>
<dbReference type="RefSeq" id="WP_091384539.1">
    <property type="nucleotide sequence ID" value="NZ_FNDV01000001.1"/>
</dbReference>
<evidence type="ECO:0000313" key="3">
    <source>
        <dbReference type="Proteomes" id="UP000199651"/>
    </source>
</evidence>
<dbReference type="InterPro" id="IPR009061">
    <property type="entry name" value="DNA-bd_dom_put_sf"/>
</dbReference>
<evidence type="ECO:0000313" key="2">
    <source>
        <dbReference type="EMBL" id="SDP92735.1"/>
    </source>
</evidence>
<dbReference type="Pfam" id="PF12728">
    <property type="entry name" value="HTH_17"/>
    <property type="match status" value="1"/>
</dbReference>
<dbReference type="STRING" id="504798.SAMN05421871_101754"/>
<dbReference type="SUPFAM" id="SSF46955">
    <property type="entry name" value="Putative DNA-binding domain"/>
    <property type="match status" value="1"/>
</dbReference>
<proteinExistence type="predicted"/>
<evidence type="ECO:0000259" key="1">
    <source>
        <dbReference type="Pfam" id="PF12728"/>
    </source>
</evidence>
<dbReference type="Proteomes" id="UP000199651">
    <property type="component" value="Unassembled WGS sequence"/>
</dbReference>